<keyword evidence="6" id="KW-1185">Reference proteome</keyword>
<evidence type="ECO:0000256" key="1">
    <source>
        <dbReference type="ARBA" id="ARBA00023015"/>
    </source>
</evidence>
<dbReference type="PANTHER" id="PTHR30154:SF34">
    <property type="entry name" value="TRANSCRIPTIONAL REGULATOR AZLB"/>
    <property type="match status" value="1"/>
</dbReference>
<dbReference type="InterPro" id="IPR000485">
    <property type="entry name" value="AsnC-type_HTH_dom"/>
</dbReference>
<dbReference type="PROSITE" id="PS00519">
    <property type="entry name" value="HTH_ASNC_1"/>
    <property type="match status" value="1"/>
</dbReference>
<evidence type="ECO:0000256" key="3">
    <source>
        <dbReference type="ARBA" id="ARBA00023163"/>
    </source>
</evidence>
<evidence type="ECO:0000256" key="2">
    <source>
        <dbReference type="ARBA" id="ARBA00023125"/>
    </source>
</evidence>
<reference evidence="5 6" key="1">
    <citation type="submission" date="2018-09" db="EMBL/GenBank/DDBJ databases">
        <title>Complete genome sequence of Euzebya sp. DY32-46 isolated from seawater of Pacific Ocean.</title>
        <authorList>
            <person name="Xu L."/>
            <person name="Wu Y.-H."/>
            <person name="Xu X.-W."/>
        </authorList>
    </citation>
    <scope>NUCLEOTIDE SEQUENCE [LARGE SCALE GENOMIC DNA]</scope>
    <source>
        <strain evidence="5 6">DY32-46</strain>
    </source>
</reference>
<dbReference type="PANTHER" id="PTHR30154">
    <property type="entry name" value="LEUCINE-RESPONSIVE REGULATORY PROTEIN"/>
    <property type="match status" value="1"/>
</dbReference>
<dbReference type="SUPFAM" id="SSF46785">
    <property type="entry name" value="Winged helix' DNA-binding domain"/>
    <property type="match status" value="1"/>
</dbReference>
<name>A0A346Y292_9ACTN</name>
<dbReference type="GO" id="GO:0043565">
    <property type="term" value="F:sequence-specific DNA binding"/>
    <property type="evidence" value="ECO:0007669"/>
    <property type="project" value="InterPro"/>
</dbReference>
<dbReference type="Proteomes" id="UP000264006">
    <property type="component" value="Chromosome"/>
</dbReference>
<dbReference type="Pfam" id="PF13412">
    <property type="entry name" value="HTH_24"/>
    <property type="match status" value="1"/>
</dbReference>
<gene>
    <name evidence="5" type="ORF">DVS28_a3917</name>
</gene>
<keyword evidence="1" id="KW-0805">Transcription regulation</keyword>
<feature type="domain" description="HTH asnC-type" evidence="4">
    <location>
        <begin position="12"/>
        <end position="73"/>
    </location>
</feature>
<dbReference type="PROSITE" id="PS50956">
    <property type="entry name" value="HTH_ASNC_2"/>
    <property type="match status" value="1"/>
</dbReference>
<dbReference type="InterPro" id="IPR036390">
    <property type="entry name" value="WH_DNA-bd_sf"/>
</dbReference>
<dbReference type="AlphaFoldDB" id="A0A346Y292"/>
<keyword evidence="2" id="KW-0238">DNA-binding</keyword>
<dbReference type="InterPro" id="IPR019888">
    <property type="entry name" value="Tscrpt_reg_AsnC-like"/>
</dbReference>
<dbReference type="SMART" id="SM00344">
    <property type="entry name" value="HTH_ASNC"/>
    <property type="match status" value="1"/>
</dbReference>
<proteinExistence type="predicted"/>
<dbReference type="Gene3D" id="3.30.70.920">
    <property type="match status" value="1"/>
</dbReference>
<dbReference type="SUPFAM" id="SSF54909">
    <property type="entry name" value="Dimeric alpha+beta barrel"/>
    <property type="match status" value="1"/>
</dbReference>
<dbReference type="PRINTS" id="PR00033">
    <property type="entry name" value="HTHASNC"/>
</dbReference>
<accession>A0A346Y292</accession>
<dbReference type="GO" id="GO:0005829">
    <property type="term" value="C:cytosol"/>
    <property type="evidence" value="ECO:0007669"/>
    <property type="project" value="TreeGrafter"/>
</dbReference>
<dbReference type="GO" id="GO:0043200">
    <property type="term" value="P:response to amino acid"/>
    <property type="evidence" value="ECO:0007669"/>
    <property type="project" value="TreeGrafter"/>
</dbReference>
<organism evidence="5 6">
    <name type="scientific">Euzebya pacifica</name>
    <dbReference type="NCBI Taxonomy" id="1608957"/>
    <lineage>
        <taxon>Bacteria</taxon>
        <taxon>Bacillati</taxon>
        <taxon>Actinomycetota</taxon>
        <taxon>Nitriliruptoria</taxon>
        <taxon>Euzebyales</taxon>
    </lineage>
</organism>
<dbReference type="InterPro" id="IPR019887">
    <property type="entry name" value="Tscrpt_reg_AsnC/Lrp_C"/>
</dbReference>
<evidence type="ECO:0000313" key="6">
    <source>
        <dbReference type="Proteomes" id="UP000264006"/>
    </source>
</evidence>
<dbReference type="KEGG" id="euz:DVS28_a3917"/>
<evidence type="ECO:0000259" key="4">
    <source>
        <dbReference type="PROSITE" id="PS50956"/>
    </source>
</evidence>
<dbReference type="EMBL" id="CP031165">
    <property type="protein sequence ID" value="AXV08589.1"/>
    <property type="molecule type" value="Genomic_DNA"/>
</dbReference>
<sequence>MVDLSNDLPYMIDRVDEAIIRALQDDGRLSNQALADRIGLSPSACLRRVRRLEDDGVLIGYRAIVDPHAVGRSQTVLVAITLQSQRVELLDAFEAAVVGCPGLRSCHLMAGQADYLLRLDVDGVAHYERIHRSYIAGLPGVTDIVSTFALRTVVDDAPLPVSAAGE</sequence>
<dbReference type="InterPro" id="IPR036388">
    <property type="entry name" value="WH-like_DNA-bd_sf"/>
</dbReference>
<dbReference type="Pfam" id="PF01037">
    <property type="entry name" value="AsnC_trans_reg"/>
    <property type="match status" value="1"/>
</dbReference>
<keyword evidence="3" id="KW-0804">Transcription</keyword>
<dbReference type="InterPro" id="IPR011008">
    <property type="entry name" value="Dimeric_a/b-barrel"/>
</dbReference>
<protein>
    <submittedName>
        <fullName evidence="5">Transcriptional regulator, AsnC family</fullName>
    </submittedName>
</protein>
<dbReference type="InterPro" id="IPR011991">
    <property type="entry name" value="ArsR-like_HTH"/>
</dbReference>
<dbReference type="InterPro" id="IPR019885">
    <property type="entry name" value="Tscrpt_reg_HTH_AsnC-type_CS"/>
</dbReference>
<evidence type="ECO:0000313" key="5">
    <source>
        <dbReference type="EMBL" id="AXV08589.1"/>
    </source>
</evidence>
<dbReference type="CDD" id="cd00090">
    <property type="entry name" value="HTH_ARSR"/>
    <property type="match status" value="1"/>
</dbReference>
<dbReference type="Gene3D" id="1.10.10.10">
    <property type="entry name" value="Winged helix-like DNA-binding domain superfamily/Winged helix DNA-binding domain"/>
    <property type="match status" value="1"/>
</dbReference>